<feature type="binding site" evidence="5">
    <location>
        <position position="99"/>
    </location>
    <ligand>
        <name>Zn(2+)</name>
        <dbReference type="ChEBI" id="CHEBI:29105"/>
    </ligand>
</feature>
<evidence type="ECO:0000256" key="2">
    <source>
        <dbReference type="ARBA" id="ARBA00022833"/>
    </source>
</evidence>
<keyword evidence="10" id="KW-1185">Reference proteome</keyword>
<feature type="domain" description="Phosphomannose isomerase type I catalytic" evidence="7">
    <location>
        <begin position="3"/>
        <end position="105"/>
    </location>
</feature>
<comment type="cofactor">
    <cofactor evidence="5">
        <name>Zn(2+)</name>
        <dbReference type="ChEBI" id="CHEBI:29105"/>
    </cofactor>
    <text evidence="5">Binds 1 zinc ion per subunit.</text>
</comment>
<dbReference type="InterPro" id="IPR014628">
    <property type="entry name" value="Man6P_isomerase_Firm_short"/>
</dbReference>
<dbReference type="EMBL" id="QGQD01000065">
    <property type="protein sequence ID" value="TLC99796.1"/>
    <property type="molecule type" value="Genomic_DNA"/>
</dbReference>
<gene>
    <name evidence="9" type="primary">gmuF</name>
    <name evidence="9" type="ORF">DSM106044_03321</name>
</gene>
<dbReference type="PANTHER" id="PTHR42742:SF3">
    <property type="entry name" value="FRUCTOKINASE"/>
    <property type="match status" value="1"/>
</dbReference>
<dbReference type="RefSeq" id="WP_027295373.1">
    <property type="nucleotide sequence ID" value="NZ_JBHTNY010000094.1"/>
</dbReference>
<keyword evidence="2 5" id="KW-0862">Zinc</keyword>
<dbReference type="AlphaFoldDB" id="A0A4U8Q4Z5"/>
<dbReference type="InterPro" id="IPR046457">
    <property type="entry name" value="PMI_typeI_cat"/>
</dbReference>
<dbReference type="GO" id="GO:0004476">
    <property type="term" value="F:mannose-6-phosphate isomerase activity"/>
    <property type="evidence" value="ECO:0007669"/>
    <property type="project" value="InterPro"/>
</dbReference>
<reference evidence="9 10" key="1">
    <citation type="journal article" date="2019" name="Anaerobe">
        <title>Detection of Robinsoniella peoriensis in multiple bone samples of a trauma patient.</title>
        <authorList>
            <person name="Schrottner P."/>
            <person name="Hartwich K."/>
            <person name="Bunk B."/>
            <person name="Schober I."/>
            <person name="Helbig S."/>
            <person name="Rudolph W.W."/>
            <person name="Gunzer F."/>
        </authorList>
    </citation>
    <scope>NUCLEOTIDE SEQUENCE [LARGE SCALE GENOMIC DNA]</scope>
    <source>
        <strain evidence="9 10">DSM 106044</strain>
    </source>
</reference>
<dbReference type="SUPFAM" id="SSF51182">
    <property type="entry name" value="RmlC-like cupins"/>
    <property type="match status" value="1"/>
</dbReference>
<evidence type="ECO:0000256" key="6">
    <source>
        <dbReference type="PIRSR" id="PIRSR036894-2"/>
    </source>
</evidence>
<evidence type="ECO:0000256" key="3">
    <source>
        <dbReference type="ARBA" id="ARBA00029741"/>
    </source>
</evidence>
<dbReference type="Pfam" id="PF21621">
    <property type="entry name" value="MPI_cupin_dom"/>
    <property type="match status" value="1"/>
</dbReference>
<comment type="caution">
    <text evidence="9">The sequence shown here is derived from an EMBL/GenBank/DDBJ whole genome shotgun (WGS) entry which is preliminary data.</text>
</comment>
<feature type="active site" evidence="6">
    <location>
        <position position="194"/>
    </location>
</feature>
<dbReference type="Pfam" id="PF20511">
    <property type="entry name" value="PMI_typeI_cat"/>
    <property type="match status" value="1"/>
</dbReference>
<feature type="binding site" evidence="5">
    <location>
        <position position="116"/>
    </location>
    <ligand>
        <name>Zn(2+)</name>
        <dbReference type="ChEBI" id="CHEBI:29105"/>
    </ligand>
</feature>
<dbReference type="PIRSF" id="PIRSF036894">
    <property type="entry name" value="PMI_Firm_short"/>
    <property type="match status" value="1"/>
</dbReference>
<dbReference type="GO" id="GO:0005975">
    <property type="term" value="P:carbohydrate metabolic process"/>
    <property type="evidence" value="ECO:0007669"/>
    <property type="project" value="InterPro"/>
</dbReference>
<dbReference type="Proteomes" id="UP000306509">
    <property type="component" value="Unassembled WGS sequence"/>
</dbReference>
<name>A0A4U8Q4Z5_9FIRM</name>
<feature type="domain" description="Mannose-6-phosphate isomerase cupin" evidence="8">
    <location>
        <begin position="237"/>
        <end position="309"/>
    </location>
</feature>
<dbReference type="InterPro" id="IPR011051">
    <property type="entry name" value="RmlC_Cupin_sf"/>
</dbReference>
<proteinExistence type="predicted"/>
<dbReference type="InterPro" id="IPR049071">
    <property type="entry name" value="MPI_cupin_dom"/>
</dbReference>
<keyword evidence="9" id="KW-0413">Isomerase</keyword>
<dbReference type="CDD" id="cd07010">
    <property type="entry name" value="cupin_PMI_type_I_N_bac"/>
    <property type="match status" value="1"/>
</dbReference>
<evidence type="ECO:0000259" key="8">
    <source>
        <dbReference type="Pfam" id="PF21621"/>
    </source>
</evidence>
<organism evidence="9 10">
    <name type="scientific">Robinsoniella peoriensis</name>
    <dbReference type="NCBI Taxonomy" id="180332"/>
    <lineage>
        <taxon>Bacteria</taxon>
        <taxon>Bacillati</taxon>
        <taxon>Bacillota</taxon>
        <taxon>Clostridia</taxon>
        <taxon>Lachnospirales</taxon>
        <taxon>Lachnospiraceae</taxon>
        <taxon>Robinsoniella</taxon>
    </lineage>
</organism>
<dbReference type="InterPro" id="IPR014710">
    <property type="entry name" value="RmlC-like_jellyroll"/>
</dbReference>
<evidence type="ECO:0000256" key="1">
    <source>
        <dbReference type="ARBA" id="ARBA00022723"/>
    </source>
</evidence>
<dbReference type="GO" id="GO:0008270">
    <property type="term" value="F:zinc ion binding"/>
    <property type="evidence" value="ECO:0007669"/>
    <property type="project" value="InterPro"/>
</dbReference>
<dbReference type="PANTHER" id="PTHR42742">
    <property type="entry name" value="TRANSCRIPTIONAL REPRESSOR MPRA"/>
    <property type="match status" value="1"/>
</dbReference>
<sequence length="313" mass="35312">MSILKLEPAFKEYIWGGDKLIKDFHKHYSGKTLAESWELSCHADGSSRIAGGAFRGKTLSEYIEWEGKKVLGNRCAAFDGFPVLIKFIDARENLSIQVHPDDEYALNKEGQYGKTEMWYVADCTEDAYLYYGFSREISKEEFRQRIEEETILDVLNKIPVEKGDVFFIEAGTLHAIGEGIVIAEIQQNSNVTYRVYDYGRKDAEGKKRDLHIEKALAVTNRSPKVRSDNFEPHLGSCKYFMVDKLTLDGKVMKEMSGETDGSTFVHILVIEGNGVIKNGEEISFLKGDSLFITASSGRFEIKGNCQVLITTIP</sequence>
<evidence type="ECO:0000313" key="9">
    <source>
        <dbReference type="EMBL" id="TLC99796.1"/>
    </source>
</evidence>
<dbReference type="STRING" id="180332.GCA_000797495_02786"/>
<evidence type="ECO:0000256" key="4">
    <source>
        <dbReference type="ARBA" id="ARBA00030762"/>
    </source>
</evidence>
<evidence type="ECO:0000313" key="10">
    <source>
        <dbReference type="Proteomes" id="UP000306509"/>
    </source>
</evidence>
<keyword evidence="1 5" id="KW-0479">Metal-binding</keyword>
<feature type="binding site" evidence="5">
    <location>
        <position position="174"/>
    </location>
    <ligand>
        <name>Zn(2+)</name>
        <dbReference type="ChEBI" id="CHEBI:29105"/>
    </ligand>
</feature>
<dbReference type="Gene3D" id="2.60.120.10">
    <property type="entry name" value="Jelly Rolls"/>
    <property type="match status" value="2"/>
</dbReference>
<protein>
    <recommendedName>
        <fullName evidence="3">Phosphohexomutase</fullName>
    </recommendedName>
    <alternativeName>
        <fullName evidence="4">Phosphomannose isomerase</fullName>
    </alternativeName>
</protein>
<evidence type="ECO:0000256" key="5">
    <source>
        <dbReference type="PIRSR" id="PIRSR036894-1"/>
    </source>
</evidence>
<dbReference type="InterPro" id="IPR051804">
    <property type="entry name" value="Carb_Metab_Reg_Kinase/Isom"/>
</dbReference>
<accession>A0A4U8Q4Z5</accession>
<evidence type="ECO:0000259" key="7">
    <source>
        <dbReference type="Pfam" id="PF20511"/>
    </source>
</evidence>